<reference evidence="2" key="1">
    <citation type="submission" date="2021-03" db="EMBL/GenBank/DDBJ databases">
        <title>Whole genome shotgun sequence of Actinoplanes consettensis NBRC 14913.</title>
        <authorList>
            <person name="Komaki H."/>
            <person name="Tamura T."/>
        </authorList>
    </citation>
    <scope>NUCLEOTIDE SEQUENCE</scope>
    <source>
        <strain evidence="2">NBRC 14913</strain>
    </source>
</reference>
<keyword evidence="1" id="KW-0732">Signal</keyword>
<accession>A0A919VZ36</accession>
<sequence length="160" mass="16889">MNRRSILTGAAAAAMTVAGALAVAPGPAQAAYTCGQQQVCFYKDYNATGTASVQARLNRSSGTAFVGYIKDFRNSHYTNGETLQDSISSIVNNSDDDMLLYDEGNFGGPRVLIPRHSGLRNLDSGTVYGPNGKPVTYLYTLNDRATSAAVGSCTTTACTR</sequence>
<evidence type="ECO:0008006" key="4">
    <source>
        <dbReference type="Google" id="ProtNLM"/>
    </source>
</evidence>
<evidence type="ECO:0000313" key="2">
    <source>
        <dbReference type="EMBL" id="GIM74278.1"/>
    </source>
</evidence>
<comment type="caution">
    <text evidence="2">The sequence shown here is derived from an EMBL/GenBank/DDBJ whole genome shotgun (WGS) entry which is preliminary data.</text>
</comment>
<dbReference type="AlphaFoldDB" id="A0A919VZ36"/>
<organism evidence="2 3">
    <name type="scientific">Winogradskya consettensis</name>
    <dbReference type="NCBI Taxonomy" id="113560"/>
    <lineage>
        <taxon>Bacteria</taxon>
        <taxon>Bacillati</taxon>
        <taxon>Actinomycetota</taxon>
        <taxon>Actinomycetes</taxon>
        <taxon>Micromonosporales</taxon>
        <taxon>Micromonosporaceae</taxon>
        <taxon>Winogradskya</taxon>
    </lineage>
</organism>
<gene>
    <name evidence="2" type="ORF">Aco04nite_39490</name>
</gene>
<dbReference type="Gene3D" id="2.60.20.10">
    <property type="entry name" value="Crystallins"/>
    <property type="match status" value="1"/>
</dbReference>
<protein>
    <recommendedName>
        <fullName evidence="4">Peptidase inhibitor family I36</fullName>
    </recommendedName>
</protein>
<name>A0A919VZ36_9ACTN</name>
<dbReference type="RefSeq" id="WP_212998691.1">
    <property type="nucleotide sequence ID" value="NZ_BAAATW010000010.1"/>
</dbReference>
<dbReference type="Proteomes" id="UP000680865">
    <property type="component" value="Unassembled WGS sequence"/>
</dbReference>
<keyword evidence="3" id="KW-1185">Reference proteome</keyword>
<dbReference type="Pfam" id="PF03995">
    <property type="entry name" value="Inhibitor_I36"/>
    <property type="match status" value="1"/>
</dbReference>
<evidence type="ECO:0000313" key="3">
    <source>
        <dbReference type="Proteomes" id="UP000680865"/>
    </source>
</evidence>
<proteinExistence type="predicted"/>
<evidence type="ECO:0000256" key="1">
    <source>
        <dbReference type="SAM" id="SignalP"/>
    </source>
</evidence>
<feature type="chain" id="PRO_5037218819" description="Peptidase inhibitor family I36" evidence="1">
    <location>
        <begin position="31"/>
        <end position="160"/>
    </location>
</feature>
<dbReference type="EMBL" id="BOQP01000019">
    <property type="protein sequence ID" value="GIM74278.1"/>
    <property type="molecule type" value="Genomic_DNA"/>
</dbReference>
<dbReference type="InterPro" id="IPR006311">
    <property type="entry name" value="TAT_signal"/>
</dbReference>
<dbReference type="PROSITE" id="PS51318">
    <property type="entry name" value="TAT"/>
    <property type="match status" value="1"/>
</dbReference>
<feature type="signal peptide" evidence="1">
    <location>
        <begin position="1"/>
        <end position="30"/>
    </location>
</feature>